<dbReference type="GO" id="GO:0009882">
    <property type="term" value="F:blue light photoreceptor activity"/>
    <property type="evidence" value="ECO:0007669"/>
    <property type="project" value="InterPro"/>
</dbReference>
<proteinExistence type="predicted"/>
<dbReference type="PROSITE" id="PS50925">
    <property type="entry name" value="BLUF"/>
    <property type="match status" value="1"/>
</dbReference>
<dbReference type="InterPro" id="IPR036046">
    <property type="entry name" value="Acylphosphatase-like_dom_sf"/>
</dbReference>
<dbReference type="RefSeq" id="WP_051378848.1">
    <property type="nucleotide sequence ID" value="NZ_AXWS01000015.1"/>
</dbReference>
<evidence type="ECO:0000259" key="1">
    <source>
        <dbReference type="PROSITE" id="PS50925"/>
    </source>
</evidence>
<accession>A0A8B6X8Z6</accession>
<name>A0A8B6X8Z6_9BURK</name>
<dbReference type="Proteomes" id="UP000675920">
    <property type="component" value="Unplaced"/>
</dbReference>
<sequence>MTPLLLLLYVSSARTPLTDTELAALLVQSRDRNARLGLTGVLLYRDGNFMQALEGPADAVEQVWASIQRDPRHHDIITLMESTVQSRSFGSWSMGFINLDGSCAPQVCSCDSREPIKLDALHDNYGAVALLRGFRDHFSIGLRPA</sequence>
<organism evidence="2 3">
    <name type="scientific">Derxia gummosa DSM 723</name>
    <dbReference type="NCBI Taxonomy" id="1121388"/>
    <lineage>
        <taxon>Bacteria</taxon>
        <taxon>Pseudomonadati</taxon>
        <taxon>Pseudomonadota</taxon>
        <taxon>Betaproteobacteria</taxon>
        <taxon>Burkholderiales</taxon>
        <taxon>Alcaligenaceae</taxon>
        <taxon>Derxia</taxon>
    </lineage>
</organism>
<dbReference type="GO" id="GO:0071949">
    <property type="term" value="F:FAD binding"/>
    <property type="evidence" value="ECO:0007669"/>
    <property type="project" value="InterPro"/>
</dbReference>
<feature type="domain" description="BLUF" evidence="1">
    <location>
        <begin position="4"/>
        <end position="95"/>
    </location>
</feature>
<dbReference type="AlphaFoldDB" id="A0A8B6X8Z6"/>
<evidence type="ECO:0000313" key="2">
    <source>
        <dbReference type="Proteomes" id="UP000675920"/>
    </source>
</evidence>
<evidence type="ECO:0000313" key="3">
    <source>
        <dbReference type="RefSeq" id="WP_051378848.1"/>
    </source>
</evidence>
<dbReference type="SMART" id="SM01034">
    <property type="entry name" value="BLUF"/>
    <property type="match status" value="1"/>
</dbReference>
<dbReference type="Pfam" id="PF04940">
    <property type="entry name" value="BLUF"/>
    <property type="match status" value="1"/>
</dbReference>
<keyword evidence="2" id="KW-1185">Reference proteome</keyword>
<protein>
    <submittedName>
        <fullName evidence="3">BLUF domain-containing protein</fullName>
    </submittedName>
</protein>
<dbReference type="Gene3D" id="3.30.70.100">
    <property type="match status" value="1"/>
</dbReference>
<dbReference type="OrthoDB" id="8586885at2"/>
<reference evidence="3" key="1">
    <citation type="journal article" date="2002" name="Trends Biochem. Sci.">
        <title>BLUF: a novel FAD-binding domain involved in sensory transduction in microorganisms.</title>
        <authorList>
            <person name="Gomelsky M."/>
            <person name="Klug G."/>
        </authorList>
    </citation>
    <scope>NUCLEOTIDE SEQUENCE</scope>
</reference>
<dbReference type="SUPFAM" id="SSF54975">
    <property type="entry name" value="Acylphosphatase/BLUF domain-like"/>
    <property type="match status" value="1"/>
</dbReference>
<reference evidence="3" key="2">
    <citation type="submission" date="2025-08" db="UniProtKB">
        <authorList>
            <consortium name="RefSeq"/>
        </authorList>
    </citation>
    <scope>IDENTIFICATION</scope>
</reference>
<dbReference type="InterPro" id="IPR007024">
    <property type="entry name" value="BLUF_domain"/>
</dbReference>